<dbReference type="Pfam" id="PF03721">
    <property type="entry name" value="UDPG_MGDP_dh_N"/>
    <property type="match status" value="1"/>
</dbReference>
<dbReference type="PANTHER" id="PTHR43750:SF3">
    <property type="entry name" value="UDP-GLUCOSE 6-DEHYDROGENASE TUAD"/>
    <property type="match status" value="1"/>
</dbReference>
<dbReference type="SUPFAM" id="SSF48179">
    <property type="entry name" value="6-phosphogluconate dehydrogenase C-terminal domain-like"/>
    <property type="match status" value="1"/>
</dbReference>
<evidence type="ECO:0000313" key="4">
    <source>
        <dbReference type="EMBL" id="PIQ66881.1"/>
    </source>
</evidence>
<dbReference type="PANTHER" id="PTHR43750">
    <property type="entry name" value="UDP-GLUCOSE 6-DEHYDROGENASE TUAD"/>
    <property type="match status" value="1"/>
</dbReference>
<evidence type="ECO:0000313" key="5">
    <source>
        <dbReference type="Proteomes" id="UP000229834"/>
    </source>
</evidence>
<dbReference type="InterPro" id="IPR014026">
    <property type="entry name" value="UDP-Glc/GDP-Man_DH_dimer"/>
</dbReference>
<dbReference type="GO" id="GO:0016616">
    <property type="term" value="F:oxidoreductase activity, acting on the CH-OH group of donors, NAD or NADP as acceptor"/>
    <property type="evidence" value="ECO:0007669"/>
    <property type="project" value="InterPro"/>
</dbReference>
<dbReference type="Proteomes" id="UP000229834">
    <property type="component" value="Unassembled WGS sequence"/>
</dbReference>
<dbReference type="GO" id="GO:0051287">
    <property type="term" value="F:NAD binding"/>
    <property type="evidence" value="ECO:0007669"/>
    <property type="project" value="InterPro"/>
</dbReference>
<dbReference type="InterPro" id="IPR001732">
    <property type="entry name" value="UDP-Glc/GDP-Man_DH_N"/>
</dbReference>
<dbReference type="AlphaFoldDB" id="A0A2H0K6J8"/>
<evidence type="ECO:0000259" key="3">
    <source>
        <dbReference type="Pfam" id="PF03721"/>
    </source>
</evidence>
<dbReference type="Gene3D" id="1.10.1040.10">
    <property type="entry name" value="N-(1-d-carboxylethyl)-l-norvaline Dehydrogenase, domain 2"/>
    <property type="match status" value="1"/>
</dbReference>
<sequence>MDNLKIGFIGQGMVGKNMADDFSDRGYEVVRYSLDSEHLVNKEKIKECDVVFIAVPTPTTPEGFDDSILKKEIKLVGSGKIAVIKSTVLPGTTQAIQEENPNIFVLHSPEFLVASNAPENTRKPLRNIIGIPKDGEEYKNKALFILSILPKASYEKVTSSDTTELIKYVGNNFLYTKVVFMNIMYDLATNIGVNWDEVSEAVSNDPRIGKSHMNPTHASLEGKTSPGRGAGGYCFPKDFEAFLQFYKGKMSDDANGFLVLETLRNKNVELLKQSGKDEEILKGIYNV</sequence>
<organism evidence="4 5">
    <name type="scientific">Candidatus Zambryskibacteria bacterium CG11_big_fil_rev_8_21_14_0_20_40_24</name>
    <dbReference type="NCBI Taxonomy" id="1975116"/>
    <lineage>
        <taxon>Bacteria</taxon>
        <taxon>Candidatus Zambryskiibacteriota</taxon>
    </lineage>
</organism>
<comment type="caution">
    <text evidence="4">The sequence shown here is derived from an EMBL/GenBank/DDBJ whole genome shotgun (WGS) entry which is preliminary data.</text>
</comment>
<feature type="domain" description="UDP-glucose/GDP-mannose dehydrogenase dimerisation" evidence="2">
    <location>
        <begin position="162"/>
        <end position="247"/>
    </location>
</feature>
<dbReference type="InterPro" id="IPR013328">
    <property type="entry name" value="6PGD_dom2"/>
</dbReference>
<comment type="similarity">
    <text evidence="1">Belongs to the UDP-glucose/GDP-mannose dehydrogenase family.</text>
</comment>
<dbReference type="InterPro" id="IPR008927">
    <property type="entry name" value="6-PGluconate_DH-like_C_sf"/>
</dbReference>
<evidence type="ECO:0008006" key="6">
    <source>
        <dbReference type="Google" id="ProtNLM"/>
    </source>
</evidence>
<dbReference type="EMBL" id="PCVC01000052">
    <property type="protein sequence ID" value="PIQ66881.1"/>
    <property type="molecule type" value="Genomic_DNA"/>
</dbReference>
<name>A0A2H0K6J8_9BACT</name>
<accession>A0A2H0K6J8</accession>
<reference evidence="4 5" key="1">
    <citation type="submission" date="2017-09" db="EMBL/GenBank/DDBJ databases">
        <title>Depth-based differentiation of microbial function through sediment-hosted aquifers and enrichment of novel symbionts in the deep terrestrial subsurface.</title>
        <authorList>
            <person name="Probst A.J."/>
            <person name="Ladd B."/>
            <person name="Jarett J.K."/>
            <person name="Geller-Mcgrath D.E."/>
            <person name="Sieber C.M."/>
            <person name="Emerson J.B."/>
            <person name="Anantharaman K."/>
            <person name="Thomas B.C."/>
            <person name="Malmstrom R."/>
            <person name="Stieglmeier M."/>
            <person name="Klingl A."/>
            <person name="Woyke T."/>
            <person name="Ryan C.M."/>
            <person name="Banfield J.F."/>
        </authorList>
    </citation>
    <scope>NUCLEOTIDE SEQUENCE [LARGE SCALE GENOMIC DNA]</scope>
    <source>
        <strain evidence="4">CG11_big_fil_rev_8_21_14_0_20_40_24</strain>
    </source>
</reference>
<gene>
    <name evidence="4" type="ORF">COV95_01745</name>
</gene>
<dbReference type="SUPFAM" id="SSF51735">
    <property type="entry name" value="NAD(P)-binding Rossmann-fold domains"/>
    <property type="match status" value="1"/>
</dbReference>
<protein>
    <recommendedName>
        <fullName evidence="6">UDP-glucose/GDP-mannose dehydrogenase dimerisation domain-containing protein</fullName>
    </recommendedName>
</protein>
<dbReference type="Gene3D" id="3.40.50.720">
    <property type="entry name" value="NAD(P)-binding Rossmann-like Domain"/>
    <property type="match status" value="1"/>
</dbReference>
<feature type="domain" description="UDP-glucose/GDP-mannose dehydrogenase N-terminal" evidence="3">
    <location>
        <begin position="42"/>
        <end position="137"/>
    </location>
</feature>
<evidence type="ECO:0000256" key="1">
    <source>
        <dbReference type="ARBA" id="ARBA00006601"/>
    </source>
</evidence>
<proteinExistence type="inferred from homology"/>
<evidence type="ECO:0000259" key="2">
    <source>
        <dbReference type="Pfam" id="PF00984"/>
    </source>
</evidence>
<dbReference type="Pfam" id="PF00984">
    <property type="entry name" value="UDPG_MGDP_dh"/>
    <property type="match status" value="1"/>
</dbReference>
<dbReference type="InterPro" id="IPR036291">
    <property type="entry name" value="NAD(P)-bd_dom_sf"/>
</dbReference>